<organism evidence="3 4">
    <name type="scientific">Dipodomys ordii</name>
    <name type="common">Ord's kangaroo rat</name>
    <dbReference type="NCBI Taxonomy" id="10020"/>
    <lineage>
        <taxon>Eukaryota</taxon>
        <taxon>Metazoa</taxon>
        <taxon>Chordata</taxon>
        <taxon>Craniata</taxon>
        <taxon>Vertebrata</taxon>
        <taxon>Euteleostomi</taxon>
        <taxon>Mammalia</taxon>
        <taxon>Eutheria</taxon>
        <taxon>Euarchontoglires</taxon>
        <taxon>Glires</taxon>
        <taxon>Rodentia</taxon>
        <taxon>Castorimorpha</taxon>
        <taxon>Heteromyidae</taxon>
        <taxon>Dipodomyinae</taxon>
        <taxon>Dipodomys</taxon>
    </lineage>
</organism>
<dbReference type="Proteomes" id="UP000081671">
    <property type="component" value="Unplaced"/>
</dbReference>
<dbReference type="GO" id="GO:0006979">
    <property type="term" value="P:response to oxidative stress"/>
    <property type="evidence" value="ECO:0007669"/>
    <property type="project" value="TreeGrafter"/>
</dbReference>
<evidence type="ECO:0000259" key="2">
    <source>
        <dbReference type="SMART" id="SM00584"/>
    </source>
</evidence>
<evidence type="ECO:0000313" key="4">
    <source>
        <dbReference type="RefSeq" id="XP_012866320.1"/>
    </source>
</evidence>
<dbReference type="Pfam" id="PF07534">
    <property type="entry name" value="TLD"/>
    <property type="match status" value="1"/>
</dbReference>
<name>A0A1S3EQT7_DIPOR</name>
<dbReference type="PANTHER" id="PTHR23354:SF65">
    <property type="entry name" value="TLD DOMAIN-CONTAINING PROTEIN 2"/>
    <property type="match status" value="1"/>
</dbReference>
<gene>
    <name evidence="4" type="primary">Tldc2</name>
</gene>
<protein>
    <submittedName>
        <fullName evidence="4">TLD domain-containing protein 2 isoform X4</fullName>
    </submittedName>
</protein>
<dbReference type="AlphaFoldDB" id="A0A1S3EQT7"/>
<evidence type="ECO:0000256" key="1">
    <source>
        <dbReference type="SAM" id="MobiDB-lite"/>
    </source>
</evidence>
<keyword evidence="3" id="KW-1185">Reference proteome</keyword>
<dbReference type="RefSeq" id="XP_012866320.1">
    <property type="nucleotide sequence ID" value="XM_013010866.1"/>
</dbReference>
<feature type="domain" description="TLDc" evidence="2">
    <location>
        <begin position="57"/>
        <end position="207"/>
    </location>
</feature>
<proteinExistence type="predicted"/>
<dbReference type="OrthoDB" id="26679at2759"/>
<feature type="region of interest" description="Disordered" evidence="1">
    <location>
        <begin position="1"/>
        <end position="52"/>
    </location>
</feature>
<dbReference type="SMART" id="SM00584">
    <property type="entry name" value="TLDc"/>
    <property type="match status" value="1"/>
</dbReference>
<dbReference type="PANTHER" id="PTHR23354">
    <property type="entry name" value="NUCLEOLAR PROTEIN 7/ESTROGEN RECEPTOR COACTIVATOR-RELATED"/>
    <property type="match status" value="1"/>
</dbReference>
<reference evidence="4" key="1">
    <citation type="submission" date="2025-08" db="UniProtKB">
        <authorList>
            <consortium name="RefSeq"/>
        </authorList>
    </citation>
    <scope>IDENTIFICATION</scope>
    <source>
        <tissue evidence="4">Kidney</tissue>
    </source>
</reference>
<dbReference type="InterPro" id="IPR006571">
    <property type="entry name" value="TLDc_dom"/>
</dbReference>
<sequence>MKGTRWQYTRLPTHMEDALSGEESEREEEEEDKKEEAEAAPSPGPADPMEPQLTETSQVLGASEIRQLSFHLPPRVAGSPWNLVFCTSRDGFSLRSLYRQMEGHSGPVLLLLRDQDGQAAGNIWESGEHHRLPRNPHRLCFVDVRRLLLLHAPAQQRLLRHGGDIPLHLLPTAEGLQVDWKQLLLCQRGFGFTDDGQQQVRISVLLGFIPSGYGWSGWKGRLAVCL</sequence>
<dbReference type="CTD" id="140711"/>
<evidence type="ECO:0000313" key="3">
    <source>
        <dbReference type="Proteomes" id="UP000081671"/>
    </source>
</evidence>
<dbReference type="GO" id="GO:0005634">
    <property type="term" value="C:nucleus"/>
    <property type="evidence" value="ECO:0007669"/>
    <property type="project" value="TreeGrafter"/>
</dbReference>
<accession>A0A1S3EQT7</accession>
<dbReference type="GeneID" id="105981642"/>
<feature type="compositionally biased region" description="Acidic residues" evidence="1">
    <location>
        <begin position="19"/>
        <end position="33"/>
    </location>
</feature>
<dbReference type="GO" id="GO:1900408">
    <property type="term" value="P:negative regulation of cellular response to oxidative stress"/>
    <property type="evidence" value="ECO:0007669"/>
    <property type="project" value="UniProtKB-ARBA"/>
</dbReference>